<name>D3PYJ7_STANL</name>
<dbReference type="HOGENOM" id="CLU_029425_4_3_11"/>
<evidence type="ECO:0000259" key="2">
    <source>
        <dbReference type="Pfam" id="PF01551"/>
    </source>
</evidence>
<dbReference type="KEGG" id="sna:Snas_1868"/>
<feature type="region of interest" description="Disordered" evidence="1">
    <location>
        <begin position="225"/>
        <end position="268"/>
    </location>
</feature>
<sequence>MFTAALLLTGTAIANPGSEPSKAERELAEAEATLEGATEDAREAGRELAEAENRLPGARDRVDEARGAVAAAEVLAEEAARDAEDARQEHHEAEGDFDTAQSGVEESRDDLGDMAAQIYQRDGLVAFNEALKSKDLFDAVDRMSFANEFVRRQNNAVEEVVKARQDARVAENEAEQARDDAEAAEAAAAEALDEAEAEAERAEDAEAELDGLIDTKSEALRVAKREKDASLDQYEEAKAASERVADKLRDTGSGDSSPPSSSSGGGGGGFLMPVNGWKSSDFGNRYDPYYKVWQLHAGTDFAAPGGAPIYAVDSGSVVQAGWNGGYGNYTCVYHGDNVSTCYGHQSSIGVSPGQHVSRGQRIGSVGTTGASTGNHLHFEVRVNGSPVQPLGWLPSCLC</sequence>
<feature type="region of interest" description="Disordered" evidence="1">
    <location>
        <begin position="13"/>
        <end position="62"/>
    </location>
</feature>
<dbReference type="InterPro" id="IPR050570">
    <property type="entry name" value="Cell_wall_metabolism_enzyme"/>
</dbReference>
<organism evidence="3 4">
    <name type="scientific">Stackebrandtia nassauensis (strain DSM 44728 / CIP 108903 / NRRL B-16338 / NBRC 102104 / LLR-40K-21)</name>
    <dbReference type="NCBI Taxonomy" id="446470"/>
    <lineage>
        <taxon>Bacteria</taxon>
        <taxon>Bacillati</taxon>
        <taxon>Actinomycetota</taxon>
        <taxon>Actinomycetes</taxon>
        <taxon>Glycomycetales</taxon>
        <taxon>Glycomycetaceae</taxon>
        <taxon>Stackebrandtia</taxon>
    </lineage>
</organism>
<dbReference type="SUPFAM" id="SSF51261">
    <property type="entry name" value="Duplicated hybrid motif"/>
    <property type="match status" value="1"/>
</dbReference>
<dbReference type="eggNOG" id="COG0739">
    <property type="taxonomic scope" value="Bacteria"/>
</dbReference>
<feature type="region of interest" description="Disordered" evidence="1">
    <location>
        <begin position="189"/>
        <end position="210"/>
    </location>
</feature>
<feature type="compositionally biased region" description="Basic and acidic residues" evidence="1">
    <location>
        <begin position="39"/>
        <end position="62"/>
    </location>
</feature>
<dbReference type="PANTHER" id="PTHR21666">
    <property type="entry name" value="PEPTIDASE-RELATED"/>
    <property type="match status" value="1"/>
</dbReference>
<dbReference type="InterPro" id="IPR011055">
    <property type="entry name" value="Dup_hybrid_motif"/>
</dbReference>
<feature type="compositionally biased region" description="Low complexity" evidence="1">
    <location>
        <begin position="253"/>
        <end position="262"/>
    </location>
</feature>
<accession>D3PYJ7</accession>
<evidence type="ECO:0000313" key="4">
    <source>
        <dbReference type="Proteomes" id="UP000000844"/>
    </source>
</evidence>
<dbReference type="Gene3D" id="2.70.70.10">
    <property type="entry name" value="Glucose Permease (Domain IIA)"/>
    <property type="match status" value="1"/>
</dbReference>
<dbReference type="PANTHER" id="PTHR21666:SF270">
    <property type="entry name" value="MUREIN HYDROLASE ACTIVATOR ENVC"/>
    <property type="match status" value="1"/>
</dbReference>
<dbReference type="CDD" id="cd12797">
    <property type="entry name" value="M23_peptidase"/>
    <property type="match status" value="1"/>
</dbReference>
<protein>
    <submittedName>
        <fullName evidence="3">Peptidase M23</fullName>
    </submittedName>
</protein>
<dbReference type="GO" id="GO:0004222">
    <property type="term" value="F:metalloendopeptidase activity"/>
    <property type="evidence" value="ECO:0007669"/>
    <property type="project" value="TreeGrafter"/>
</dbReference>
<keyword evidence="4" id="KW-1185">Reference proteome</keyword>
<evidence type="ECO:0000313" key="3">
    <source>
        <dbReference type="EMBL" id="ADD41564.1"/>
    </source>
</evidence>
<dbReference type="AlphaFoldDB" id="D3PYJ7"/>
<gene>
    <name evidence="3" type="ordered locus">Snas_1868</name>
</gene>
<dbReference type="SUPFAM" id="SSF57997">
    <property type="entry name" value="Tropomyosin"/>
    <property type="match status" value="1"/>
</dbReference>
<feature type="compositionally biased region" description="Basic and acidic residues" evidence="1">
    <location>
        <begin position="78"/>
        <end position="94"/>
    </location>
</feature>
<proteinExistence type="predicted"/>
<reference evidence="3 4" key="1">
    <citation type="journal article" date="2009" name="Stand. Genomic Sci.">
        <title>Complete genome sequence of Stackebrandtia nassauensis type strain (LLR-40K-21).</title>
        <authorList>
            <person name="Munk C."/>
            <person name="Lapidus A."/>
            <person name="Copeland A."/>
            <person name="Jando M."/>
            <person name="Mayilraj S."/>
            <person name="Glavina Del Rio T."/>
            <person name="Nolan M."/>
            <person name="Chen F."/>
            <person name="Lucas S."/>
            <person name="Tice H."/>
            <person name="Cheng J.F."/>
            <person name="Han C."/>
            <person name="Detter J.C."/>
            <person name="Bruce D."/>
            <person name="Goodwin L."/>
            <person name="Chain P."/>
            <person name="Pitluck S."/>
            <person name="Goker M."/>
            <person name="Ovchinikova G."/>
            <person name="Pati A."/>
            <person name="Ivanova N."/>
            <person name="Mavromatis K."/>
            <person name="Chen A."/>
            <person name="Palaniappan K."/>
            <person name="Land M."/>
            <person name="Hauser L."/>
            <person name="Chang Y.J."/>
            <person name="Jeffries C.D."/>
            <person name="Bristow J."/>
            <person name="Eisen J.A."/>
            <person name="Markowitz V."/>
            <person name="Hugenholtz P."/>
            <person name="Kyrpides N.C."/>
            <person name="Klenk H.P."/>
        </authorList>
    </citation>
    <scope>NUCLEOTIDE SEQUENCE [LARGE SCALE GENOMIC DNA]</scope>
    <source>
        <strain evidence="4">DSM 44728 / CIP 108903 / NRRL B-16338 / NBRC 102104 / LLR-40K-21</strain>
    </source>
</reference>
<dbReference type="Pfam" id="PF01551">
    <property type="entry name" value="Peptidase_M23"/>
    <property type="match status" value="1"/>
</dbReference>
<dbReference type="InterPro" id="IPR016047">
    <property type="entry name" value="M23ase_b-sheet_dom"/>
</dbReference>
<dbReference type="STRING" id="446470.Snas_1868"/>
<feature type="compositionally biased region" description="Basic and acidic residues" evidence="1">
    <location>
        <begin position="225"/>
        <end position="252"/>
    </location>
</feature>
<dbReference type="Proteomes" id="UP000000844">
    <property type="component" value="Chromosome"/>
</dbReference>
<feature type="domain" description="M23ase beta-sheet core" evidence="2">
    <location>
        <begin position="295"/>
        <end position="389"/>
    </location>
</feature>
<evidence type="ECO:0000256" key="1">
    <source>
        <dbReference type="SAM" id="MobiDB-lite"/>
    </source>
</evidence>
<feature type="region of interest" description="Disordered" evidence="1">
    <location>
        <begin position="78"/>
        <end position="108"/>
    </location>
</feature>
<dbReference type="EMBL" id="CP001778">
    <property type="protein sequence ID" value="ADD41564.1"/>
    <property type="molecule type" value="Genomic_DNA"/>
</dbReference>